<dbReference type="AlphaFoldDB" id="A9UQ46"/>
<evidence type="ECO:0000256" key="7">
    <source>
        <dbReference type="ARBA" id="ARBA00022822"/>
    </source>
</evidence>
<dbReference type="KEGG" id="mbr:MONBRDRAFT_903"/>
<dbReference type="STRING" id="81824.A9UQ46"/>
<evidence type="ECO:0000256" key="2">
    <source>
        <dbReference type="ARBA" id="ARBA00001633"/>
    </source>
</evidence>
<evidence type="ECO:0000256" key="10">
    <source>
        <dbReference type="ARBA" id="ARBA00023239"/>
    </source>
</evidence>
<evidence type="ECO:0000259" key="12">
    <source>
        <dbReference type="Pfam" id="PF00218"/>
    </source>
</evidence>
<dbReference type="Pfam" id="PF00218">
    <property type="entry name" value="IGPS"/>
    <property type="match status" value="1"/>
</dbReference>
<accession>A9UQ46</accession>
<dbReference type="InterPro" id="IPR045186">
    <property type="entry name" value="Indole-3-glycerol_P_synth"/>
</dbReference>
<evidence type="ECO:0000259" key="13">
    <source>
        <dbReference type="Pfam" id="PF00697"/>
    </source>
</evidence>
<keyword evidence="10" id="KW-0456">Lyase</keyword>
<comment type="catalytic activity">
    <reaction evidence="1">
        <text>N-(5-phospho-beta-D-ribosyl)anthranilate = 1-(2-carboxyphenylamino)-1-deoxy-D-ribulose 5-phosphate</text>
        <dbReference type="Rhea" id="RHEA:21540"/>
        <dbReference type="ChEBI" id="CHEBI:18277"/>
        <dbReference type="ChEBI" id="CHEBI:58613"/>
        <dbReference type="EC" id="5.3.1.24"/>
    </reaction>
</comment>
<dbReference type="InterPro" id="IPR001240">
    <property type="entry name" value="PRAI_dom"/>
</dbReference>
<dbReference type="GO" id="GO:0004425">
    <property type="term" value="F:indole-3-glycerol-phosphate synthase activity"/>
    <property type="evidence" value="ECO:0007669"/>
    <property type="project" value="UniProtKB-EC"/>
</dbReference>
<keyword evidence="11" id="KW-0511">Multifunctional enzyme</keyword>
<name>A9UQ46_MONBE</name>
<keyword evidence="6" id="KW-0210">Decarboxylase</keyword>
<comment type="catalytic activity">
    <reaction evidence="2">
        <text>1-(2-carboxyphenylamino)-1-deoxy-D-ribulose 5-phosphate + H(+) = (1S,2R)-1-C-(indol-3-yl)glycerol 3-phosphate + CO2 + H2O</text>
        <dbReference type="Rhea" id="RHEA:23476"/>
        <dbReference type="ChEBI" id="CHEBI:15377"/>
        <dbReference type="ChEBI" id="CHEBI:15378"/>
        <dbReference type="ChEBI" id="CHEBI:16526"/>
        <dbReference type="ChEBI" id="CHEBI:58613"/>
        <dbReference type="ChEBI" id="CHEBI:58866"/>
        <dbReference type="EC" id="4.1.1.48"/>
    </reaction>
</comment>
<dbReference type="eggNOG" id="KOG4202">
    <property type="taxonomic scope" value="Eukaryota"/>
</dbReference>
<keyword evidence="9" id="KW-0413">Isomerase</keyword>
<feature type="domain" description="Indole-3-glycerol phosphate synthase" evidence="12">
    <location>
        <begin position="42"/>
        <end position="242"/>
    </location>
</feature>
<organism evidence="14 15">
    <name type="scientific">Monosiga brevicollis</name>
    <name type="common">Choanoflagellate</name>
    <dbReference type="NCBI Taxonomy" id="81824"/>
    <lineage>
        <taxon>Eukaryota</taxon>
        <taxon>Choanoflagellata</taxon>
        <taxon>Craspedida</taxon>
        <taxon>Salpingoecidae</taxon>
        <taxon>Monosiga</taxon>
    </lineage>
</organism>
<evidence type="ECO:0000256" key="1">
    <source>
        <dbReference type="ARBA" id="ARBA00001164"/>
    </source>
</evidence>
<evidence type="ECO:0000313" key="14">
    <source>
        <dbReference type="EMBL" id="EDQ92532.1"/>
    </source>
</evidence>
<evidence type="ECO:0000256" key="4">
    <source>
        <dbReference type="ARBA" id="ARBA00004696"/>
    </source>
</evidence>
<dbReference type="GO" id="GO:0000162">
    <property type="term" value="P:L-tryptophan biosynthetic process"/>
    <property type="evidence" value="ECO:0007669"/>
    <property type="project" value="UniProtKB-UniPathway"/>
</dbReference>
<evidence type="ECO:0000256" key="8">
    <source>
        <dbReference type="ARBA" id="ARBA00023141"/>
    </source>
</evidence>
<dbReference type="HAMAP" id="MF_00135">
    <property type="entry name" value="PRAI"/>
    <property type="match status" value="1"/>
</dbReference>
<dbReference type="UniPathway" id="UPA00035">
    <property type="reaction ID" value="UER00042"/>
</dbReference>
<sequence>GNILDVISAQRRRDVEEASRQTPTAQLEAQLSSAPAVLDFAGNIATDVDVPRQAHAYASAGAATISVLTEPTWFKGTLKDMRAAREAVEGMSDRPAILRKDFLVDRYQVLEARVYGADTCLLIVAILDDATLGDLLEYARSLDMEPLVEVATPTELQRALAVGAKIIGINNRNLKDFTVNNDTTRAIMETMGGARPEGLLFCALSGIKTRADAQAYQSVGCDAVLVGESLMRAASPGALIQSLRGMATTDPLVKICGLRDVETTDATLRLGADMVGLVFAPKSKRLVDVATARSIAQRVTKSRHSAHVAALRQQILAAQSEENGIAAWQARAQLLREMTAHRPLVVGVFANQPPAEVKRIADEVGLDVIQLSGTEGLDAAKDYAGYLVWKAVHVGAGDTGESLLSAAEAIPSASRAHALLLDTKSPLALGGTGGSFDWDIAANLAKLGMPFFLAGGLDPANVAQAVTKVQPMGLDVSSGVEADGVKSLDKIGAFVRAAK</sequence>
<keyword evidence="5" id="KW-0028">Amino-acid biosynthesis</keyword>
<dbReference type="InterPro" id="IPR013798">
    <property type="entry name" value="Indole-3-glycerol_P_synth_dom"/>
</dbReference>
<proteinExistence type="inferred from homology"/>
<protein>
    <submittedName>
        <fullName evidence="14">Uncharacterized protein</fullName>
    </submittedName>
</protein>
<dbReference type="CDD" id="cd00331">
    <property type="entry name" value="IGPS"/>
    <property type="match status" value="1"/>
</dbReference>
<dbReference type="InParanoid" id="A9UQ46"/>
<dbReference type="InterPro" id="IPR013785">
    <property type="entry name" value="Aldolase_TIM"/>
</dbReference>
<dbReference type="GO" id="GO:0004640">
    <property type="term" value="F:phosphoribosylanthranilate isomerase activity"/>
    <property type="evidence" value="ECO:0007669"/>
    <property type="project" value="UniProtKB-EC"/>
</dbReference>
<keyword evidence="8" id="KW-0057">Aromatic amino acid biosynthesis</keyword>
<feature type="non-terminal residue" evidence="14">
    <location>
        <position position="499"/>
    </location>
</feature>
<evidence type="ECO:0000313" key="15">
    <source>
        <dbReference type="Proteomes" id="UP000001357"/>
    </source>
</evidence>
<dbReference type="SUPFAM" id="SSF51366">
    <property type="entry name" value="Ribulose-phoshate binding barrel"/>
    <property type="match status" value="2"/>
</dbReference>
<dbReference type="FunFam" id="3.20.20.70:FF:000024">
    <property type="entry name" value="Indole-3-glycerol phosphate synthase"/>
    <property type="match status" value="1"/>
</dbReference>
<keyword evidence="7" id="KW-0822">Tryptophan biosynthesis</keyword>
<dbReference type="PANTHER" id="PTHR22854">
    <property type="entry name" value="TRYPTOPHAN BIOSYNTHESIS PROTEIN"/>
    <property type="match status" value="1"/>
</dbReference>
<dbReference type="eggNOG" id="KOG4201">
    <property type="taxonomic scope" value="Eukaryota"/>
</dbReference>
<dbReference type="RefSeq" id="XP_001742294.1">
    <property type="nucleotide sequence ID" value="XM_001742242.1"/>
</dbReference>
<dbReference type="OMA" id="NVKTPFM"/>
<dbReference type="PANTHER" id="PTHR22854:SF2">
    <property type="entry name" value="INDOLE-3-GLYCEROL-PHOSPHATE SYNTHASE"/>
    <property type="match status" value="1"/>
</dbReference>
<evidence type="ECO:0000256" key="3">
    <source>
        <dbReference type="ARBA" id="ARBA00004664"/>
    </source>
</evidence>
<dbReference type="Proteomes" id="UP000001357">
    <property type="component" value="Unassembled WGS sequence"/>
</dbReference>
<evidence type="ECO:0000256" key="9">
    <source>
        <dbReference type="ARBA" id="ARBA00023235"/>
    </source>
</evidence>
<feature type="non-terminal residue" evidence="14">
    <location>
        <position position="1"/>
    </location>
</feature>
<keyword evidence="15" id="KW-1185">Reference proteome</keyword>
<gene>
    <name evidence="14" type="ORF">MONBRDRAFT_903</name>
</gene>
<evidence type="ECO:0000256" key="11">
    <source>
        <dbReference type="ARBA" id="ARBA00023268"/>
    </source>
</evidence>
<dbReference type="CDD" id="cd00405">
    <property type="entry name" value="PRAI"/>
    <property type="match status" value="1"/>
</dbReference>
<dbReference type="Gene3D" id="3.20.20.70">
    <property type="entry name" value="Aldolase class I"/>
    <property type="match status" value="2"/>
</dbReference>
<evidence type="ECO:0000256" key="5">
    <source>
        <dbReference type="ARBA" id="ARBA00022605"/>
    </source>
</evidence>
<dbReference type="Pfam" id="PF00697">
    <property type="entry name" value="PRAI"/>
    <property type="match status" value="1"/>
</dbReference>
<comment type="pathway">
    <text evidence="4">Amino-acid biosynthesis; L-tryptophan biosynthesis; L-tryptophan from chorismate: step 4/5.</text>
</comment>
<evidence type="ECO:0000256" key="6">
    <source>
        <dbReference type="ARBA" id="ARBA00022793"/>
    </source>
</evidence>
<reference evidence="14 15" key="1">
    <citation type="journal article" date="2008" name="Nature">
        <title>The genome of the choanoflagellate Monosiga brevicollis and the origin of metazoans.</title>
        <authorList>
            <consortium name="JGI Sequencing"/>
            <person name="King N."/>
            <person name="Westbrook M.J."/>
            <person name="Young S.L."/>
            <person name="Kuo A."/>
            <person name="Abedin M."/>
            <person name="Chapman J."/>
            <person name="Fairclough S."/>
            <person name="Hellsten U."/>
            <person name="Isogai Y."/>
            <person name="Letunic I."/>
            <person name="Marr M."/>
            <person name="Pincus D."/>
            <person name="Putnam N."/>
            <person name="Rokas A."/>
            <person name="Wright K.J."/>
            <person name="Zuzow R."/>
            <person name="Dirks W."/>
            <person name="Good M."/>
            <person name="Goodstein D."/>
            <person name="Lemons D."/>
            <person name="Li W."/>
            <person name="Lyons J.B."/>
            <person name="Morris A."/>
            <person name="Nichols S."/>
            <person name="Richter D.J."/>
            <person name="Salamov A."/>
            <person name="Bork P."/>
            <person name="Lim W.A."/>
            <person name="Manning G."/>
            <person name="Miller W.T."/>
            <person name="McGinnis W."/>
            <person name="Shapiro H."/>
            <person name="Tjian R."/>
            <person name="Grigoriev I.V."/>
            <person name="Rokhsar D."/>
        </authorList>
    </citation>
    <scope>NUCLEOTIDE SEQUENCE [LARGE SCALE GENOMIC DNA]</scope>
    <source>
        <strain evidence="15">MX1 / ATCC 50154</strain>
    </source>
</reference>
<feature type="domain" description="N-(5'phosphoribosyl) anthranilate isomerase (PRAI)" evidence="13">
    <location>
        <begin position="334"/>
        <end position="496"/>
    </location>
</feature>
<comment type="pathway">
    <text evidence="3">Amino-acid biosynthesis; L-tryptophan biosynthesis; L-tryptophan from chorismate: step 3/5.</text>
</comment>
<dbReference type="InterPro" id="IPR011060">
    <property type="entry name" value="RibuloseP-bd_barrel"/>
</dbReference>
<dbReference type="EMBL" id="CH991543">
    <property type="protein sequence ID" value="EDQ92532.1"/>
    <property type="molecule type" value="Genomic_DNA"/>
</dbReference>
<dbReference type="GeneID" id="5887758"/>